<feature type="repeat" description="TPR" evidence="3">
    <location>
        <begin position="656"/>
        <end position="689"/>
    </location>
</feature>
<evidence type="ECO:0000313" key="5">
    <source>
        <dbReference type="EMBL" id="RKF63627.1"/>
    </source>
</evidence>
<keyword evidence="2 3" id="KW-0802">TPR repeat</keyword>
<dbReference type="STRING" id="212602.A0A420I1U8"/>
<evidence type="ECO:0000256" key="2">
    <source>
        <dbReference type="ARBA" id="ARBA00022803"/>
    </source>
</evidence>
<accession>A0A420I1U8</accession>
<evidence type="ECO:0000256" key="3">
    <source>
        <dbReference type="PROSITE-ProRule" id="PRU00339"/>
    </source>
</evidence>
<proteinExistence type="predicted"/>
<evidence type="ECO:0000313" key="6">
    <source>
        <dbReference type="Proteomes" id="UP000286134"/>
    </source>
</evidence>
<dbReference type="OrthoDB" id="421075at2759"/>
<dbReference type="GO" id="GO:0006401">
    <property type="term" value="P:RNA catabolic process"/>
    <property type="evidence" value="ECO:0007669"/>
    <property type="project" value="InterPro"/>
</dbReference>
<dbReference type="PANTHER" id="PTHR15704:SF7">
    <property type="entry name" value="SUPERKILLER COMPLEX PROTEIN 3"/>
    <property type="match status" value="1"/>
</dbReference>
<dbReference type="PANTHER" id="PTHR15704">
    <property type="entry name" value="SUPERKILLER 3 PROTEIN-RELATED"/>
    <property type="match status" value="1"/>
</dbReference>
<feature type="repeat" description="TPR" evidence="3">
    <location>
        <begin position="1200"/>
        <end position="1233"/>
    </location>
</feature>
<dbReference type="Proteomes" id="UP000286134">
    <property type="component" value="Unassembled WGS sequence"/>
</dbReference>
<dbReference type="Pfam" id="PF18833">
    <property type="entry name" value="TPR_22"/>
    <property type="match status" value="1"/>
</dbReference>
<dbReference type="InterPro" id="IPR040962">
    <property type="entry name" value="TPR_22"/>
</dbReference>
<dbReference type="SMART" id="SM00028">
    <property type="entry name" value="TPR"/>
    <property type="match status" value="10"/>
</dbReference>
<feature type="repeat" description="TPR" evidence="3">
    <location>
        <begin position="991"/>
        <end position="1024"/>
    </location>
</feature>
<dbReference type="Pfam" id="PF13432">
    <property type="entry name" value="TPR_16"/>
    <property type="match status" value="3"/>
</dbReference>
<dbReference type="InterPro" id="IPR011990">
    <property type="entry name" value="TPR-like_helical_dom_sf"/>
</dbReference>
<keyword evidence="1" id="KW-0677">Repeat</keyword>
<dbReference type="EMBL" id="MCFK01002446">
    <property type="protein sequence ID" value="RKF63627.1"/>
    <property type="molecule type" value="Genomic_DNA"/>
</dbReference>
<keyword evidence="6" id="KW-1185">Reference proteome</keyword>
<reference evidence="5 6" key="1">
    <citation type="journal article" date="2018" name="BMC Genomics">
        <title>Comparative genome analyses reveal sequence features reflecting distinct modes of host-adaptation between dicot and monocot powdery mildew.</title>
        <authorList>
            <person name="Wu Y."/>
            <person name="Ma X."/>
            <person name="Pan Z."/>
            <person name="Kale S.D."/>
            <person name="Song Y."/>
            <person name="King H."/>
            <person name="Zhang Q."/>
            <person name="Presley C."/>
            <person name="Deng X."/>
            <person name="Wei C.I."/>
            <person name="Xiao S."/>
        </authorList>
    </citation>
    <scope>NUCLEOTIDE SEQUENCE [LARGE SCALE GENOMIC DNA]</scope>
    <source>
        <strain evidence="5">UMSG2</strain>
    </source>
</reference>
<comment type="caution">
    <text evidence="5">The sequence shown here is derived from an EMBL/GenBank/DDBJ whole genome shotgun (WGS) entry which is preliminary data.</text>
</comment>
<dbReference type="PROSITE" id="PS50005">
    <property type="entry name" value="TPR"/>
    <property type="match status" value="4"/>
</dbReference>
<dbReference type="Gene3D" id="1.25.40.10">
    <property type="entry name" value="Tetratricopeptide repeat domain"/>
    <property type="match status" value="4"/>
</dbReference>
<gene>
    <name evidence="5" type="ORF">OnM2_024001</name>
</gene>
<dbReference type="GO" id="GO:0055087">
    <property type="term" value="C:Ski complex"/>
    <property type="evidence" value="ECO:0007669"/>
    <property type="project" value="InterPro"/>
</dbReference>
<name>A0A420I1U8_9PEZI</name>
<evidence type="ECO:0000256" key="4">
    <source>
        <dbReference type="SAM" id="MobiDB-lite"/>
    </source>
</evidence>
<protein>
    <submittedName>
        <fullName evidence="5">Superkiller protein 3</fullName>
    </submittedName>
</protein>
<feature type="repeat" description="TPR" evidence="3">
    <location>
        <begin position="460"/>
        <end position="493"/>
    </location>
</feature>
<evidence type="ECO:0000256" key="1">
    <source>
        <dbReference type="ARBA" id="ARBA00022737"/>
    </source>
</evidence>
<dbReference type="InterPro" id="IPR039226">
    <property type="entry name" value="Ski3/TTC37"/>
</dbReference>
<dbReference type="Pfam" id="PF13181">
    <property type="entry name" value="TPR_8"/>
    <property type="match status" value="1"/>
</dbReference>
<dbReference type="InterPro" id="IPR019734">
    <property type="entry name" value="TPR_rpt"/>
</dbReference>
<organism evidence="5 6">
    <name type="scientific">Erysiphe neolycopersici</name>
    <dbReference type="NCBI Taxonomy" id="212602"/>
    <lineage>
        <taxon>Eukaryota</taxon>
        <taxon>Fungi</taxon>
        <taxon>Dikarya</taxon>
        <taxon>Ascomycota</taxon>
        <taxon>Pezizomycotina</taxon>
        <taxon>Leotiomycetes</taxon>
        <taxon>Erysiphales</taxon>
        <taxon>Erysiphaceae</taxon>
        <taxon>Erysiphe</taxon>
    </lineage>
</organism>
<sequence length="1420" mass="159214">MSVSKAQLKKIEVSIKAERYADAVSECRDVIETSPPNYLVLIFLGFSLSKLNRNQEAEETYKSAIQLKAGGPQAWQGLIKLYEAQGSEKIEDYQVAALHLAEIYQLADEKYRCQDVIDKFIAYAKTNGTRAQCRKALETLLPTSPVFNYLQGRLPPPAQTYQQIAQTTEFDEKERINMIIGERRTRLGAKIGHVTVEVKREVMNNSDLEYLYTQIIDWSDEEKVRRQYEENLLQRYLDVMALLPSGPAKTEKRAKALELANGMVIIKHPFKLAWDISLEWKDPKNIQDLDVNVLREYCDFYPTSGLTSILQGFLSSELSPFPSLPPPEPMPKAQTVYNSDSEDDGDEGGGVSLDEPLTAADRLLMISEGMMDAARSILAHRISGEYYQNLEEYESVVDLMRSGQRLIVEEAEKTGLKFENSSEHITALLGTALVFYQSPKNHLEAKNIFENLLERDPSSTPALIGIGLIYEEEEDYNAAIDFFDRALKKDASNIQVKVEAAWVKALNGDFIKGKQELYDCLAEMDGKNLQFRDLLAQTQYRYGMCLWNIDTEKANRKDRKGAYAYFLAALKTNLNYAPAYTILGIFYADYCKDKKRARKCFQKAFELSSSEVSAAERLARIFAEQGEWELVEVIAQKVVDSGKIKLAPGSKKKGISWPYAALAVAELNKHDYGKSIASFQAALRISPDDYHSWVGLGESYHNCGRYMAATKALLHAQKLETETKKHNFGETWFSKYMLANVNRELGDYDRAIFGYQDVLGQREGEYGVSIALIQALVESCLDGIEKGLFGYAIERAIEAIEVAVSLTKIRVDTFNLWKAVGDACSIFSIVQSRVNDFPAANVRQILQTGKNEGVYDIFSEIDGVGLEIATATGLYSKDESDGLNLTRSIHASILAHKRAIYTSANDKHAISIAFYNLGWIEYKAHIYLCAEIKNRSSRYLKVAIRCFKRSIEIEAGNSEFWNALGVVTCQINPNIAQHCFIRSLYLNERSAQTWTNLGTLYLLQNDYLLASEAFTRAQSTDPDFAHAWVGQGILAIILSGDMKEAHTLYTHALEISASSSILTKKQYAQSSFDQLISSKAAVDVSNYVQILFCLRQIQSMAPRDLSSRHLTTLFLEQVNDISSALRDLSNLCNTVESDYELTESSVSLSRFALVKADISRCQLSMRSFDEAIENGEIALQLSAEDAGNKLSEESRQMCKLSAYLTMGLAHYNLGQIELGLQYFLHALEESNSNPSAVCLLAQVLWAQGDQDSRNSARSYLFDCIESHPDHVECILLLGIIALLDQDHESLEAVIASLHELRTTNNITHTRKSQVGDVLQSIAALSDDVTNQRAITEIQTDVVLNPSKPYSWNRLSKITGDQFTAEMALNTALRTVYLNGEVDAADLSKMYAGTRKLGDAQKAIMNAPWSIKGWDLLKLQN</sequence>
<feature type="region of interest" description="Disordered" evidence="4">
    <location>
        <begin position="320"/>
        <end position="354"/>
    </location>
</feature>
<dbReference type="SUPFAM" id="SSF48452">
    <property type="entry name" value="TPR-like"/>
    <property type="match status" value="2"/>
</dbReference>